<name>A0A417YZC1_9BACI</name>
<keyword evidence="2" id="KW-1185">Reference proteome</keyword>
<organism evidence="1 2">
    <name type="scientific">Neobacillus notoginsengisoli</name>
    <dbReference type="NCBI Taxonomy" id="1578198"/>
    <lineage>
        <taxon>Bacteria</taxon>
        <taxon>Bacillati</taxon>
        <taxon>Bacillota</taxon>
        <taxon>Bacilli</taxon>
        <taxon>Bacillales</taxon>
        <taxon>Bacillaceae</taxon>
        <taxon>Neobacillus</taxon>
    </lineage>
</organism>
<evidence type="ECO:0000313" key="1">
    <source>
        <dbReference type="EMBL" id="RHW43250.1"/>
    </source>
</evidence>
<dbReference type="EMBL" id="QWEG01000001">
    <property type="protein sequence ID" value="RHW43250.1"/>
    <property type="molecule type" value="Genomic_DNA"/>
</dbReference>
<dbReference type="PANTHER" id="PTHR48098:SF3">
    <property type="entry name" value="IRON(III) ENTEROBACTIN ESTERASE"/>
    <property type="match status" value="1"/>
</dbReference>
<protein>
    <submittedName>
        <fullName evidence="1">Esterase family protein</fullName>
    </submittedName>
</protein>
<gene>
    <name evidence="1" type="ORF">D1B31_00805</name>
</gene>
<dbReference type="Pfam" id="PF00756">
    <property type="entry name" value="Esterase"/>
    <property type="match status" value="1"/>
</dbReference>
<proteinExistence type="predicted"/>
<dbReference type="AlphaFoldDB" id="A0A417YZC1"/>
<evidence type="ECO:0000313" key="2">
    <source>
        <dbReference type="Proteomes" id="UP000284416"/>
    </source>
</evidence>
<reference evidence="1 2" key="1">
    <citation type="journal article" date="2017" name="Int. J. Syst. Evol. Microbiol.">
        <title>Bacillus notoginsengisoli sp. nov., a novel bacterium isolated from the rhizosphere of Panax notoginseng.</title>
        <authorList>
            <person name="Zhang M.Y."/>
            <person name="Cheng J."/>
            <person name="Cai Y."/>
            <person name="Zhang T.Y."/>
            <person name="Wu Y.Y."/>
            <person name="Manikprabhu D."/>
            <person name="Li W.J."/>
            <person name="Zhang Y.X."/>
        </authorList>
    </citation>
    <scope>NUCLEOTIDE SEQUENCE [LARGE SCALE GENOMIC DNA]</scope>
    <source>
        <strain evidence="1 2">JCM 30743</strain>
    </source>
</reference>
<dbReference type="SUPFAM" id="SSF53474">
    <property type="entry name" value="alpha/beta-Hydrolases"/>
    <property type="match status" value="1"/>
</dbReference>
<accession>A0A417YZC1</accession>
<dbReference type="OrthoDB" id="9803578at2"/>
<comment type="caution">
    <text evidence="1">The sequence shown here is derived from an EMBL/GenBank/DDBJ whole genome shotgun (WGS) entry which is preliminary data.</text>
</comment>
<dbReference type="Proteomes" id="UP000284416">
    <property type="component" value="Unassembled WGS sequence"/>
</dbReference>
<dbReference type="Gene3D" id="3.40.50.1820">
    <property type="entry name" value="alpha/beta hydrolase"/>
    <property type="match status" value="1"/>
</dbReference>
<dbReference type="InterPro" id="IPR000801">
    <property type="entry name" value="Esterase-like"/>
</dbReference>
<sequence length="240" mass="27217">MEFARGTVNEVFFDSKELGESVQLLIHLPATFSPLYKYSLLITQDGDDYFRLGRIGTLADELLAKKEIENVIIVGIPYKDAQHRRSTYHPKGEKHSAYIRFLAHELVPYLDREYPTYQMGATRALAGDSLAGTVSLLTALSYPHTFGKVLIQSPYVNEAVQQAVEKYKENLPIEIYHSVGKNEHAAELVNGKTADFLTPNRELAGVLSAKPFRYTYHEFDGDHTWTHWQPDLRAALKALF</sequence>
<dbReference type="RefSeq" id="WP_118918858.1">
    <property type="nucleotide sequence ID" value="NZ_QWEG01000001.1"/>
</dbReference>
<dbReference type="PANTHER" id="PTHR48098">
    <property type="entry name" value="ENTEROCHELIN ESTERASE-RELATED"/>
    <property type="match status" value="1"/>
</dbReference>
<dbReference type="InterPro" id="IPR050583">
    <property type="entry name" value="Mycobacterial_A85_antigen"/>
</dbReference>
<dbReference type="InterPro" id="IPR029058">
    <property type="entry name" value="AB_hydrolase_fold"/>
</dbReference>